<comment type="subcellular location">
    <subcellularLocation>
        <location evidence="1">Golgi apparatus</location>
        <location evidence="1">trans-Golgi network membrane</location>
        <topology evidence="1">Multi-pass membrane protein</topology>
    </subcellularLocation>
    <subcellularLocation>
        <location evidence="2">Prevacuolar compartment membrane</location>
        <topology evidence="2">Multi-pass membrane protein</topology>
    </subcellularLocation>
</comment>
<evidence type="ECO:0000259" key="21">
    <source>
        <dbReference type="SMART" id="SM00602"/>
    </source>
</evidence>
<evidence type="ECO:0000256" key="3">
    <source>
        <dbReference type="ARBA" id="ARBA00015369"/>
    </source>
</evidence>
<accession>A0A4U0X9L9</accession>
<evidence type="ECO:0000256" key="13">
    <source>
        <dbReference type="ARBA" id="ARBA00023180"/>
    </source>
</evidence>
<evidence type="ECO:0000256" key="20">
    <source>
        <dbReference type="SAM" id="SignalP"/>
    </source>
</evidence>
<keyword evidence="7" id="KW-0677">Repeat</keyword>
<gene>
    <name evidence="22" type="ORF">B0A49_04062</name>
</gene>
<dbReference type="Proteomes" id="UP000308768">
    <property type="component" value="Unassembled WGS sequence"/>
</dbReference>
<evidence type="ECO:0000256" key="9">
    <source>
        <dbReference type="ARBA" id="ARBA00022989"/>
    </source>
</evidence>
<keyword evidence="11 19" id="KW-0472">Membrane</keyword>
<evidence type="ECO:0000256" key="16">
    <source>
        <dbReference type="ARBA" id="ARBA00031354"/>
    </source>
</evidence>
<keyword evidence="12" id="KW-0675">Receptor</keyword>
<feature type="region of interest" description="Disordered" evidence="18">
    <location>
        <begin position="650"/>
        <end position="669"/>
    </location>
</feature>
<feature type="domain" description="VPS10" evidence="21">
    <location>
        <begin position="48"/>
        <end position="665"/>
    </location>
</feature>
<dbReference type="CDD" id="cd15482">
    <property type="entry name" value="Sialidase_non-viral"/>
    <property type="match status" value="1"/>
</dbReference>
<name>A0A4U0X9L9_9PEZI</name>
<feature type="compositionally biased region" description="Acidic residues" evidence="18">
    <location>
        <begin position="1426"/>
        <end position="1441"/>
    </location>
</feature>
<dbReference type="InterPro" id="IPR006581">
    <property type="entry name" value="VPS10"/>
</dbReference>
<dbReference type="Pfam" id="PF15902">
    <property type="entry name" value="Sortilin-Vps10"/>
    <property type="match status" value="2"/>
</dbReference>
<feature type="domain" description="VPS10" evidence="21">
    <location>
        <begin position="703"/>
        <end position="1310"/>
    </location>
</feature>
<evidence type="ECO:0000256" key="12">
    <source>
        <dbReference type="ARBA" id="ARBA00023170"/>
    </source>
</evidence>
<dbReference type="InterPro" id="IPR031777">
    <property type="entry name" value="Sortilin_C"/>
</dbReference>
<dbReference type="GO" id="GO:0016020">
    <property type="term" value="C:membrane"/>
    <property type="evidence" value="ECO:0007669"/>
    <property type="project" value="InterPro"/>
</dbReference>
<proteinExistence type="predicted"/>
<dbReference type="STRING" id="331657.A0A4U0X9L9"/>
<evidence type="ECO:0000256" key="18">
    <source>
        <dbReference type="SAM" id="MobiDB-lite"/>
    </source>
</evidence>
<keyword evidence="4" id="KW-0813">Transport</keyword>
<feature type="transmembrane region" description="Helical" evidence="19">
    <location>
        <begin position="1367"/>
        <end position="1392"/>
    </location>
</feature>
<evidence type="ECO:0000256" key="6">
    <source>
        <dbReference type="ARBA" id="ARBA00022729"/>
    </source>
</evidence>
<evidence type="ECO:0000256" key="15">
    <source>
        <dbReference type="ARBA" id="ARBA00031250"/>
    </source>
</evidence>
<organism evidence="22 23">
    <name type="scientific">Cryomyces minteri</name>
    <dbReference type="NCBI Taxonomy" id="331657"/>
    <lineage>
        <taxon>Eukaryota</taxon>
        <taxon>Fungi</taxon>
        <taxon>Dikarya</taxon>
        <taxon>Ascomycota</taxon>
        <taxon>Pezizomycotina</taxon>
        <taxon>Dothideomycetes</taxon>
        <taxon>Dothideomycetes incertae sedis</taxon>
        <taxon>Cryomyces</taxon>
    </lineage>
</organism>
<keyword evidence="13" id="KW-0325">Glycoprotein</keyword>
<evidence type="ECO:0000313" key="22">
    <source>
        <dbReference type="EMBL" id="TKA71843.1"/>
    </source>
</evidence>
<feature type="region of interest" description="Disordered" evidence="18">
    <location>
        <begin position="1411"/>
        <end position="1441"/>
    </location>
</feature>
<evidence type="ECO:0000256" key="4">
    <source>
        <dbReference type="ARBA" id="ARBA00022448"/>
    </source>
</evidence>
<dbReference type="Gene3D" id="2.130.10.10">
    <property type="entry name" value="YVTN repeat-like/Quinoprotein amine dehydrogenase"/>
    <property type="match status" value="3"/>
</dbReference>
<evidence type="ECO:0000256" key="2">
    <source>
        <dbReference type="ARBA" id="ARBA00004488"/>
    </source>
</evidence>
<dbReference type="Pfam" id="PF15901">
    <property type="entry name" value="Sortilin_C"/>
    <property type="match status" value="2"/>
</dbReference>
<feature type="compositionally biased region" description="Basic and acidic residues" evidence="18">
    <location>
        <begin position="652"/>
        <end position="666"/>
    </location>
</feature>
<evidence type="ECO:0000256" key="8">
    <source>
        <dbReference type="ARBA" id="ARBA00022927"/>
    </source>
</evidence>
<dbReference type="SUPFAM" id="SSF110296">
    <property type="entry name" value="Oligoxyloglucan reducing end-specific cellobiohydrolase"/>
    <property type="match status" value="2"/>
</dbReference>
<evidence type="ECO:0000256" key="10">
    <source>
        <dbReference type="ARBA" id="ARBA00023034"/>
    </source>
</evidence>
<evidence type="ECO:0000256" key="19">
    <source>
        <dbReference type="SAM" id="Phobius"/>
    </source>
</evidence>
<dbReference type="GO" id="GO:0006895">
    <property type="term" value="P:Golgi to endosome transport"/>
    <property type="evidence" value="ECO:0007669"/>
    <property type="project" value="TreeGrafter"/>
</dbReference>
<dbReference type="Gene3D" id="2.10.70.80">
    <property type="match status" value="2"/>
</dbReference>
<comment type="caution">
    <text evidence="22">The sequence shown here is derived from an EMBL/GenBank/DDBJ whole genome shotgun (WGS) entry which is preliminary data.</text>
</comment>
<dbReference type="Gene3D" id="3.30.60.270">
    <property type="match status" value="2"/>
</dbReference>
<keyword evidence="9 19" id="KW-1133">Transmembrane helix</keyword>
<protein>
    <recommendedName>
        <fullName evidence="3">Vacuolar protein sorting/targeting protein 10</fullName>
    </recommendedName>
    <alternativeName>
        <fullName evidence="16">Carboxypeptidase Y receptor</fullName>
    </alternativeName>
    <alternativeName>
        <fullName evidence="15 17">Sortilin VPS10</fullName>
    </alternativeName>
</protein>
<evidence type="ECO:0000256" key="17">
    <source>
        <dbReference type="ARBA" id="ARBA00031902"/>
    </source>
</evidence>
<dbReference type="InterPro" id="IPR050310">
    <property type="entry name" value="VPS10-sortilin"/>
</dbReference>
<evidence type="ECO:0000313" key="23">
    <source>
        <dbReference type="Proteomes" id="UP000308768"/>
    </source>
</evidence>
<dbReference type="InterPro" id="IPR015943">
    <property type="entry name" value="WD40/YVTN_repeat-like_dom_sf"/>
</dbReference>
<keyword evidence="23" id="KW-1185">Reference proteome</keyword>
<evidence type="ECO:0000256" key="5">
    <source>
        <dbReference type="ARBA" id="ARBA00022692"/>
    </source>
</evidence>
<evidence type="ECO:0000256" key="11">
    <source>
        <dbReference type="ARBA" id="ARBA00023136"/>
    </source>
</evidence>
<dbReference type="EMBL" id="NAJN01000539">
    <property type="protein sequence ID" value="TKA71843.1"/>
    <property type="molecule type" value="Genomic_DNA"/>
</dbReference>
<keyword evidence="6 20" id="KW-0732">Signal</keyword>
<keyword evidence="8" id="KW-0653">Protein transport</keyword>
<dbReference type="OrthoDB" id="443634at2759"/>
<dbReference type="InterPro" id="IPR031778">
    <property type="entry name" value="Sortilin_N"/>
</dbReference>
<evidence type="ECO:0000256" key="1">
    <source>
        <dbReference type="ARBA" id="ARBA00004166"/>
    </source>
</evidence>
<reference evidence="22 23" key="1">
    <citation type="submission" date="2017-03" db="EMBL/GenBank/DDBJ databases">
        <title>Genomes of endolithic fungi from Antarctica.</title>
        <authorList>
            <person name="Coleine C."/>
            <person name="Masonjones S."/>
            <person name="Stajich J.E."/>
        </authorList>
    </citation>
    <scope>NUCLEOTIDE SEQUENCE [LARGE SCALE GENOMIC DNA]</scope>
    <source>
        <strain evidence="22 23">CCFEE 5187</strain>
    </source>
</reference>
<feature type="chain" id="PRO_5020373688" description="Vacuolar protein sorting/targeting protein 10" evidence="20">
    <location>
        <begin position="21"/>
        <end position="1441"/>
    </location>
</feature>
<dbReference type="GO" id="GO:0006623">
    <property type="term" value="P:protein targeting to vacuole"/>
    <property type="evidence" value="ECO:0007669"/>
    <property type="project" value="TreeGrafter"/>
</dbReference>
<evidence type="ECO:0000256" key="7">
    <source>
        <dbReference type="ARBA" id="ARBA00022737"/>
    </source>
</evidence>
<dbReference type="FunFam" id="2.10.70.80:FF:000001">
    <property type="entry name" value="Sortilin-related VPS10 domain-containing receptor 1"/>
    <property type="match status" value="1"/>
</dbReference>
<feature type="signal peptide" evidence="20">
    <location>
        <begin position="1"/>
        <end position="20"/>
    </location>
</feature>
<dbReference type="FunFam" id="3.30.60.270:FF:000005">
    <property type="entry name" value="Sortilin"/>
    <property type="match status" value="1"/>
</dbReference>
<keyword evidence="10" id="KW-0333">Golgi apparatus</keyword>
<dbReference type="GO" id="GO:0005794">
    <property type="term" value="C:Golgi apparatus"/>
    <property type="evidence" value="ECO:0007669"/>
    <property type="project" value="UniProtKB-SubCell"/>
</dbReference>
<keyword evidence="5 19" id="KW-0812">Transmembrane</keyword>
<comment type="function">
    <text evidence="14">Functions as a sorting receptor in the Golgi compartment required for the intracellular sorting and delivery of soluble vacuolar proteins, like carboxypeptidase Y (CPY) and proteinase A. Executes multiple rounds of sorting by cycling between the late Golgi and a prevacuolar endosome-like compartment.</text>
</comment>
<dbReference type="SMART" id="SM00602">
    <property type="entry name" value="VPS10"/>
    <property type="match status" value="2"/>
</dbReference>
<evidence type="ECO:0000256" key="14">
    <source>
        <dbReference type="ARBA" id="ARBA00025569"/>
    </source>
</evidence>
<feature type="transmembrane region" description="Helical" evidence="19">
    <location>
        <begin position="1321"/>
        <end position="1342"/>
    </location>
</feature>
<sequence length="1441" mass="161508">MRVRLGILAAVLCLLGLSSAAKKDKPEVSSTKFDNILSNLFYFDDTETVLLLDQTAGVVYRSANSGEIWDAVPDIPEGEAFQTWKHPYNNAVAVVVGMNKKHWITKDRGDTWKKFETRAGPTLARQPIVFHARDADKVLFLGEICDGWDCTDKVYYTTDGFQTVELLREDALNCMWAQSQEPFTTGDVKLDENQILCVVEGKYSMWQKDYRLVTSDDYFKHVEVEPEMADGRSVPGVAQMAAVKGFIVAAAKSEGTDEMALYVTDDSITWHRAEFGEHKVEEDGYTVLESTNYSIQVDVMTTKRSNPMGVLFTSNSNGTYFTKNIEHTNRSPMGFVDFEKVQGIQGIVMVNTVDNWEEVDKSWFADKRVTTSISFDDGRTFQPLKVGKKDLHLHSVTDAHNSGKVFSSPAPGIVMGIGNTGEYLKPYKAGDLYVSDDAGVTWTKALDEAHMYEFGDQGAILVAINNVEATDKVRYSINHGKDWETFKLEDKVRAQMLTTVPDSTSLKFILLATQGAGSKLEHYVYSFNFEGLHERKCKESDFELWSARINADGKPSCLMGHTQSYRRRKADADCFVGEEFRDPEPLFENCVCADQDFECDYNFVRSEDRKECVPVGPVQPPEGACTHITDTFMGTSGWRLIPGNTCTRKGGVKKDEPVERPCKDSIKPPASGRITSEVTPFHAGSFKEYYYLERTESSRGEDETVIMRTDRRETYITDDHGKTWRPVVSDDEIVAIYPHMYFNDVVYLVTSSKKVYYSMDRGKTLHSFTAPEAPNQDRLQILSFHPAEKDWLIWTGGKDCSGFGEDCHSVAHVSTKGGGDWKVLLPFVRKCQFISREGRKDSEQLVYCEQYLNEDPSNSLQLVASDDWFEHKDVRIENVISFATMSEFIVVASKDDKEQTLRVDTSIDGTNFANAQFPSNFRVPHQQAYTVLGSSTHSVFLHVTVNAKPEQEYGTIIKSNSNGTSYVLSVSDVNRNTPGYVDFEKMQGLEGVSVVNIVANARDADGGASKKLKTMITHNDGAEWSYMKAPPEDADGKGYKCPDRILEKCSLHLHGYTERKDPRDTFSSPSAVGLMMGVGNVGEFLGPYKEGDTFITRDGGVTWREVMKGTYMWEYGDQGSIIVIVQEETPTNIVYYTLDEGQTWTEYPFSDEKLQIHDITTVPSDTSRNFLLWGKNSKGAVTVNLDFTGLTDRPCHLNEENPNAEDSDYYLWEPKHPLQDTNCLFGHVAQYHRKKIESKCFNGRTIQRLHNIAKNCTCTRQDFECDFNFERQNDGSCRLVPGLDPADPMAICGKEMDYTSTSHPCPGREEEYQKKKGISGIGLFFAIVVPFGAAAGVGYWVWKNWDGKFGRIRLGETMGSAGESPWITYPVAAVSGLVAILAALPLLVASLWRSVASRARGSSYAGRTFTSRSSFTRGRGDYAVVDPDEGELLGEDSDEEV</sequence>
<dbReference type="GO" id="GO:0005829">
    <property type="term" value="C:cytosol"/>
    <property type="evidence" value="ECO:0007669"/>
    <property type="project" value="GOC"/>
</dbReference>
<dbReference type="GO" id="GO:0006896">
    <property type="term" value="P:Golgi to vacuole transport"/>
    <property type="evidence" value="ECO:0007669"/>
    <property type="project" value="TreeGrafter"/>
</dbReference>
<dbReference type="PANTHER" id="PTHR12106:SF27">
    <property type="entry name" value="SORTILIN-RELATED RECEPTOR"/>
    <property type="match status" value="1"/>
</dbReference>
<dbReference type="PANTHER" id="PTHR12106">
    <property type="entry name" value="SORTILIN RELATED"/>
    <property type="match status" value="1"/>
</dbReference>